<dbReference type="PROSITE" id="PS50969">
    <property type="entry name" value="FCP1"/>
    <property type="match status" value="1"/>
</dbReference>
<feature type="compositionally biased region" description="Acidic residues" evidence="5">
    <location>
        <begin position="116"/>
        <end position="131"/>
    </location>
</feature>
<feature type="compositionally biased region" description="Low complexity" evidence="5">
    <location>
        <begin position="168"/>
        <end position="177"/>
    </location>
</feature>
<organism evidence="7 8">
    <name type="scientific">Modicella reniformis</name>
    <dbReference type="NCBI Taxonomy" id="1440133"/>
    <lineage>
        <taxon>Eukaryota</taxon>
        <taxon>Fungi</taxon>
        <taxon>Fungi incertae sedis</taxon>
        <taxon>Mucoromycota</taxon>
        <taxon>Mortierellomycotina</taxon>
        <taxon>Mortierellomycetes</taxon>
        <taxon>Mortierellales</taxon>
        <taxon>Mortierellaceae</taxon>
        <taxon>Modicella</taxon>
    </lineage>
</organism>
<reference evidence="7" key="1">
    <citation type="journal article" date="2020" name="Fungal Divers.">
        <title>Resolving the Mortierellaceae phylogeny through synthesis of multi-gene phylogenetics and phylogenomics.</title>
        <authorList>
            <person name="Vandepol N."/>
            <person name="Liber J."/>
            <person name="Desiro A."/>
            <person name="Na H."/>
            <person name="Kennedy M."/>
            <person name="Barry K."/>
            <person name="Grigoriev I.V."/>
            <person name="Miller A.N."/>
            <person name="O'Donnell K."/>
            <person name="Stajich J.E."/>
            <person name="Bonito G."/>
        </authorList>
    </citation>
    <scope>NUCLEOTIDE SEQUENCE</scope>
    <source>
        <strain evidence="7">MES-2147</strain>
    </source>
</reference>
<dbReference type="FunFam" id="3.40.50.1000:FF:000015">
    <property type="entry name" value="CTD small phosphatase-like protein 2"/>
    <property type="match status" value="1"/>
</dbReference>
<dbReference type="InterPro" id="IPR011948">
    <property type="entry name" value="Dullard_phosphatase"/>
</dbReference>
<feature type="compositionally biased region" description="Polar residues" evidence="5">
    <location>
        <begin position="867"/>
        <end position="886"/>
    </location>
</feature>
<feature type="compositionally biased region" description="Acidic residues" evidence="5">
    <location>
        <begin position="821"/>
        <end position="832"/>
    </location>
</feature>
<protein>
    <recommendedName>
        <fullName evidence="6">FCP1 homology domain-containing protein</fullName>
    </recommendedName>
</protein>
<feature type="compositionally biased region" description="Low complexity" evidence="5">
    <location>
        <begin position="843"/>
        <end position="860"/>
    </location>
</feature>
<sequence length="886" mass="97268">MTTQLGLELDSVGMVLDSPVKTRSSRSSSSATTTTITVTEPLSPINPVPKVLGVSGPSQTSMTEESTRLAATGTERRSKISARGLSQTREKTRTRNSRPRARSRTIPTKVLKVPGDDEEKSDEDDDDEEEEVRFRYHLRSPAYHRRLRSIQKSPAPDTTMEEPTISDLTLTPRLTRLGTRHESGHDFEDEPEMEQPHQRNRQLEKVEKSQSQGRRSRSTTSSSSQDSPASKNKAVEATYSSPGAQAAPRKVKKKSMGHHTVPSLPVSRRRLRARATKVAKMGIDSEGGVGDEDDEDEDDEEDDDDEEEEDEDVDFDNYHKKDGDTAMMEVEPPSSGLQPRQSGTEELNILSSYDTLNGFIASKPEASITSGSGSGGGGGLTSNLGAQVAHHAKRKVEDEYMEDAPAISTDEGQLVSTKLARIDDASDGDKNPYLKTFYNILKTPRSDDDDGILSSESDDAELESEDDEDDFEEIDVYVNTVRIKGKRRSGAGWEFIATLPPLGPLPQNFVFTMPERASTTPPITLVLDIDETLVHCATRPLDSPDIIFPVEYNQETWKVFGRIRPGMQEFLEKMSTMFEVITFTASQECYAEALLKIIDPDKKYIRHRYYRDSCVPVFGNYVKDLRILNRDLSKVIIIDNSPQAFGYQISNGIPIESWYDDKSDRELYKVMSFLETIGSVDDVRPRIDEHYKLQEKIQKALAQAAAQQQLSSVNGLGALGTGLSSSSGSTSNTAPVLMPLMSSAATSVPSTMTMVGTTTTMSTTMTTVGTTTTTMTDTTMNLCHSTGTSDLVDFQNLIPGTDGMDTAMILYGDLEKPLLPSDEDDEREEDEDKNVNGRRLRSKTTGTSSSSGGGSSSTKGVAATHGMTMTTRSTGLDTSSLAQISL</sequence>
<dbReference type="InterPro" id="IPR004274">
    <property type="entry name" value="FCP1_dom"/>
</dbReference>
<feature type="compositionally biased region" description="Basic residues" evidence="5">
    <location>
        <begin position="135"/>
        <end position="149"/>
    </location>
</feature>
<dbReference type="SUPFAM" id="SSF56784">
    <property type="entry name" value="HAD-like"/>
    <property type="match status" value="1"/>
</dbReference>
<gene>
    <name evidence="7" type="ORF">BGZ65_006264</name>
</gene>
<dbReference type="GO" id="GO:0005634">
    <property type="term" value="C:nucleus"/>
    <property type="evidence" value="ECO:0007669"/>
    <property type="project" value="UniProtKB-ARBA"/>
</dbReference>
<evidence type="ECO:0000256" key="2">
    <source>
        <dbReference type="ARBA" id="ARBA00022912"/>
    </source>
</evidence>
<dbReference type="InterPro" id="IPR050365">
    <property type="entry name" value="TIM50"/>
</dbReference>
<dbReference type="OrthoDB" id="277011at2759"/>
<comment type="caution">
    <text evidence="7">The sequence shown here is derived from an EMBL/GenBank/DDBJ whole genome shotgun (WGS) entry which is preliminary data.</text>
</comment>
<feature type="region of interest" description="Disordered" evidence="5">
    <location>
        <begin position="18"/>
        <end position="344"/>
    </location>
</feature>
<feature type="compositionally biased region" description="Basic residues" evidence="5">
    <location>
        <begin position="94"/>
        <end position="103"/>
    </location>
</feature>
<dbReference type="CDD" id="cd07521">
    <property type="entry name" value="HAD_FCP1-like"/>
    <property type="match status" value="1"/>
</dbReference>
<dbReference type="Pfam" id="PF03031">
    <property type="entry name" value="NIF"/>
    <property type="match status" value="1"/>
</dbReference>
<evidence type="ECO:0000259" key="6">
    <source>
        <dbReference type="PROSITE" id="PS50969"/>
    </source>
</evidence>
<feature type="compositionally biased region" description="Low complexity" evidence="5">
    <location>
        <begin position="18"/>
        <end position="39"/>
    </location>
</feature>
<dbReference type="SMART" id="SM00577">
    <property type="entry name" value="CPDc"/>
    <property type="match status" value="1"/>
</dbReference>
<comment type="similarity">
    <text evidence="4">Belongs to the CTDSPL2 family.</text>
</comment>
<evidence type="ECO:0000313" key="7">
    <source>
        <dbReference type="EMBL" id="KAF9928450.1"/>
    </source>
</evidence>
<feature type="compositionally biased region" description="Basic and acidic residues" evidence="5">
    <location>
        <begin position="194"/>
        <end position="208"/>
    </location>
</feature>
<dbReference type="GO" id="GO:0004721">
    <property type="term" value="F:phosphoprotein phosphatase activity"/>
    <property type="evidence" value="ECO:0007669"/>
    <property type="project" value="UniProtKB-KW"/>
</dbReference>
<dbReference type="EMBL" id="JAAAHW010010248">
    <property type="protein sequence ID" value="KAF9928450.1"/>
    <property type="molecule type" value="Genomic_DNA"/>
</dbReference>
<comment type="function">
    <text evidence="3">Probable phosphatase.</text>
</comment>
<dbReference type="PANTHER" id="PTHR12210">
    <property type="entry name" value="DULLARD PROTEIN PHOSPHATASE"/>
    <property type="match status" value="1"/>
</dbReference>
<proteinExistence type="inferred from homology"/>
<evidence type="ECO:0000256" key="5">
    <source>
        <dbReference type="SAM" id="MobiDB-lite"/>
    </source>
</evidence>
<feature type="compositionally biased region" description="Polar residues" evidence="5">
    <location>
        <begin position="335"/>
        <end position="344"/>
    </location>
</feature>
<dbReference type="Gene3D" id="3.40.50.1000">
    <property type="entry name" value="HAD superfamily/HAD-like"/>
    <property type="match status" value="1"/>
</dbReference>
<keyword evidence="1" id="KW-0378">Hydrolase</keyword>
<accession>A0A9P6IMQ1</accession>
<feature type="domain" description="FCP1 homology" evidence="6">
    <location>
        <begin position="518"/>
        <end position="677"/>
    </location>
</feature>
<keyword evidence="2" id="KW-0904">Protein phosphatase</keyword>
<feature type="region of interest" description="Disordered" evidence="5">
    <location>
        <begin position="448"/>
        <end position="468"/>
    </location>
</feature>
<name>A0A9P6IMQ1_9FUNG</name>
<feature type="region of interest" description="Disordered" evidence="5">
    <location>
        <begin position="817"/>
        <end position="886"/>
    </location>
</feature>
<dbReference type="NCBIfam" id="TIGR02251">
    <property type="entry name" value="HIF-SF_euk"/>
    <property type="match status" value="1"/>
</dbReference>
<dbReference type="Proteomes" id="UP000749646">
    <property type="component" value="Unassembled WGS sequence"/>
</dbReference>
<dbReference type="InterPro" id="IPR036412">
    <property type="entry name" value="HAD-like_sf"/>
</dbReference>
<evidence type="ECO:0000256" key="3">
    <source>
        <dbReference type="ARBA" id="ARBA00037324"/>
    </source>
</evidence>
<evidence type="ECO:0000313" key="8">
    <source>
        <dbReference type="Proteomes" id="UP000749646"/>
    </source>
</evidence>
<feature type="compositionally biased region" description="Basic residues" evidence="5">
    <location>
        <begin position="267"/>
        <end position="277"/>
    </location>
</feature>
<keyword evidence="8" id="KW-1185">Reference proteome</keyword>
<feature type="compositionally biased region" description="Acidic residues" evidence="5">
    <location>
        <begin position="289"/>
        <end position="315"/>
    </location>
</feature>
<feature type="compositionally biased region" description="Low complexity" evidence="5">
    <location>
        <begin position="209"/>
        <end position="227"/>
    </location>
</feature>
<evidence type="ECO:0000256" key="4">
    <source>
        <dbReference type="ARBA" id="ARBA00038355"/>
    </source>
</evidence>
<evidence type="ECO:0000256" key="1">
    <source>
        <dbReference type="ARBA" id="ARBA00022801"/>
    </source>
</evidence>
<dbReference type="AlphaFoldDB" id="A0A9P6IMQ1"/>
<dbReference type="InterPro" id="IPR023214">
    <property type="entry name" value="HAD_sf"/>
</dbReference>